<dbReference type="AlphaFoldDB" id="A0A7H0LNV4"/>
<dbReference type="PROSITE" id="PS50222">
    <property type="entry name" value="EF_HAND_2"/>
    <property type="match status" value="1"/>
</dbReference>
<evidence type="ECO:0000313" key="4">
    <source>
        <dbReference type="Proteomes" id="UP000516148"/>
    </source>
</evidence>
<dbReference type="InterPro" id="IPR018247">
    <property type="entry name" value="EF_Hand_1_Ca_BS"/>
</dbReference>
<accession>A0A7H0LNV4</accession>
<dbReference type="Pfam" id="PF13202">
    <property type="entry name" value="EF-hand_5"/>
    <property type="match status" value="1"/>
</dbReference>
<dbReference type="InterPro" id="IPR011992">
    <property type="entry name" value="EF-hand-dom_pair"/>
</dbReference>
<evidence type="ECO:0000256" key="1">
    <source>
        <dbReference type="SAM" id="MobiDB-lite"/>
    </source>
</evidence>
<name>A0A7H0LNV4_9SPHN</name>
<dbReference type="RefSeq" id="WP_187763638.1">
    <property type="nucleotide sequence ID" value="NZ_CP061038.1"/>
</dbReference>
<evidence type="ECO:0000259" key="2">
    <source>
        <dbReference type="PROSITE" id="PS50222"/>
    </source>
</evidence>
<feature type="region of interest" description="Disordered" evidence="1">
    <location>
        <begin position="40"/>
        <end position="61"/>
    </location>
</feature>
<keyword evidence="3" id="KW-0808">Transferase</keyword>
<gene>
    <name evidence="3" type="ORF">H3Z74_09555</name>
</gene>
<dbReference type="GO" id="GO:0005509">
    <property type="term" value="F:calcium ion binding"/>
    <property type="evidence" value="ECO:0007669"/>
    <property type="project" value="InterPro"/>
</dbReference>
<sequence length="156" mass="16994">MWRYVAGGVAALLLIGAGVVLFNGPARSVSPLAAVPPRAGQVADDDEAMPETIPEAGAKTREEKRFNRYDKDRNGIIAREEYLAQRRKAYAKLDTNHDGQLSFDEWATKATTRFAEADKDKSGSMNAVEFATTAPKRKVKAKPDCPAVAAPRDEDS</sequence>
<reference evidence="3 4" key="1">
    <citation type="submission" date="2020-09" db="EMBL/GenBank/DDBJ databases">
        <title>Sphingomonas sp., a new species isolated from pork steak.</title>
        <authorList>
            <person name="Heidler von Heilborn D."/>
        </authorList>
    </citation>
    <scope>NUCLEOTIDE SEQUENCE [LARGE SCALE GENOMIC DNA]</scope>
    <source>
        <strain evidence="4">S8-3T</strain>
    </source>
</reference>
<organism evidence="3 4">
    <name type="scientific">Sphingomonas alpina</name>
    <dbReference type="NCBI Taxonomy" id="653931"/>
    <lineage>
        <taxon>Bacteria</taxon>
        <taxon>Pseudomonadati</taxon>
        <taxon>Pseudomonadota</taxon>
        <taxon>Alphaproteobacteria</taxon>
        <taxon>Sphingomonadales</taxon>
        <taxon>Sphingomonadaceae</taxon>
        <taxon>Sphingomonas</taxon>
    </lineage>
</organism>
<dbReference type="Proteomes" id="UP000516148">
    <property type="component" value="Chromosome"/>
</dbReference>
<keyword evidence="3" id="KW-0418">Kinase</keyword>
<dbReference type="SUPFAM" id="SSF47473">
    <property type="entry name" value="EF-hand"/>
    <property type="match status" value="1"/>
</dbReference>
<dbReference type="Gene3D" id="1.10.238.10">
    <property type="entry name" value="EF-hand"/>
    <property type="match status" value="1"/>
</dbReference>
<feature type="domain" description="EF-hand" evidence="2">
    <location>
        <begin position="81"/>
        <end position="116"/>
    </location>
</feature>
<dbReference type="KEGG" id="spap:H3Z74_09555"/>
<evidence type="ECO:0000313" key="3">
    <source>
        <dbReference type="EMBL" id="QNQ11357.1"/>
    </source>
</evidence>
<keyword evidence="4" id="KW-1185">Reference proteome</keyword>
<protein>
    <submittedName>
        <fullName evidence="3">Histidine kinase</fullName>
    </submittedName>
</protein>
<dbReference type="PROSITE" id="PS00018">
    <property type="entry name" value="EF_HAND_1"/>
    <property type="match status" value="2"/>
</dbReference>
<dbReference type="InterPro" id="IPR002048">
    <property type="entry name" value="EF_hand_dom"/>
</dbReference>
<dbReference type="GO" id="GO:0016301">
    <property type="term" value="F:kinase activity"/>
    <property type="evidence" value="ECO:0007669"/>
    <property type="project" value="UniProtKB-KW"/>
</dbReference>
<dbReference type="EMBL" id="CP061038">
    <property type="protein sequence ID" value="QNQ11357.1"/>
    <property type="molecule type" value="Genomic_DNA"/>
</dbReference>
<proteinExistence type="predicted"/>
<feature type="region of interest" description="Disordered" evidence="1">
    <location>
        <begin position="134"/>
        <end position="156"/>
    </location>
</feature>